<evidence type="ECO:0000313" key="2">
    <source>
        <dbReference type="EMBL" id="SFP23931.1"/>
    </source>
</evidence>
<name>A0A1I5NRS6_9SPHN</name>
<dbReference type="InterPro" id="IPR032708">
    <property type="entry name" value="McjB_C"/>
</dbReference>
<dbReference type="EMBL" id="FOWZ01000003">
    <property type="protein sequence ID" value="SFP23931.1"/>
    <property type="molecule type" value="Genomic_DNA"/>
</dbReference>
<proteinExistence type="predicted"/>
<protein>
    <submittedName>
        <fullName evidence="2">Transglutaminase-like superfamily protein</fullName>
    </submittedName>
</protein>
<accession>A0A1I5NRS6</accession>
<sequence length="148" mass="16140">MPKLRTFLALDSADRLATFEAMAALLYAKALVAGVASGRWHERFVSVGAPRTGTPQGAELEVTRRTRFAIARALRNVPGSPNCLPQALAARSMLQRRGIEADLFIGTRLDGAQENRFHAWLKVGDEWVTGLCDETEYALFTGHGAEVA</sequence>
<reference evidence="3" key="1">
    <citation type="submission" date="2016-10" db="EMBL/GenBank/DDBJ databases">
        <authorList>
            <person name="Varghese N."/>
            <person name="Submissions S."/>
        </authorList>
    </citation>
    <scope>NUCLEOTIDE SEQUENCE [LARGE SCALE GENOMIC DNA]</scope>
    <source>
        <strain evidence="3">CGMCC 1.7715</strain>
    </source>
</reference>
<feature type="domain" description="Microcin J25-processing protein McjB C-terminal" evidence="1">
    <location>
        <begin position="32"/>
        <end position="137"/>
    </location>
</feature>
<dbReference type="AlphaFoldDB" id="A0A1I5NRS6"/>
<gene>
    <name evidence="2" type="ORF">SAMN04488060_2018</name>
</gene>
<dbReference type="RefSeq" id="WP_090480934.1">
    <property type="nucleotide sequence ID" value="NZ_FOWZ01000003.1"/>
</dbReference>
<dbReference type="NCBIfam" id="NF033537">
    <property type="entry name" value="lasso_biosyn_B2"/>
    <property type="match status" value="1"/>
</dbReference>
<dbReference type="Pfam" id="PF13471">
    <property type="entry name" value="Transglut_core3"/>
    <property type="match status" value="1"/>
</dbReference>
<dbReference type="Proteomes" id="UP000199331">
    <property type="component" value="Unassembled WGS sequence"/>
</dbReference>
<keyword evidence="3" id="KW-1185">Reference proteome</keyword>
<evidence type="ECO:0000259" key="1">
    <source>
        <dbReference type="Pfam" id="PF13471"/>
    </source>
</evidence>
<dbReference type="OrthoDB" id="3790432at2"/>
<evidence type="ECO:0000313" key="3">
    <source>
        <dbReference type="Proteomes" id="UP000199331"/>
    </source>
</evidence>
<organism evidence="2 3">
    <name type="scientific">Qipengyuania nanhaisediminis</name>
    <dbReference type="NCBI Taxonomy" id="604088"/>
    <lineage>
        <taxon>Bacteria</taxon>
        <taxon>Pseudomonadati</taxon>
        <taxon>Pseudomonadota</taxon>
        <taxon>Alphaproteobacteria</taxon>
        <taxon>Sphingomonadales</taxon>
        <taxon>Erythrobacteraceae</taxon>
        <taxon>Qipengyuania</taxon>
    </lineage>
</organism>
<dbReference type="STRING" id="604088.SAMN04488060_2018"/>
<dbReference type="InterPro" id="IPR053521">
    <property type="entry name" value="McjB-like"/>
</dbReference>